<proteinExistence type="predicted"/>
<accession>A0ABU5RUH3</accession>
<keyword evidence="2" id="KW-1185">Reference proteome</keyword>
<dbReference type="EMBL" id="JAYGHX010000004">
    <property type="protein sequence ID" value="MEA5391401.1"/>
    <property type="molecule type" value="Genomic_DNA"/>
</dbReference>
<dbReference type="Pfam" id="PF14305">
    <property type="entry name" value="ATPgrasp_TupA"/>
    <property type="match status" value="1"/>
</dbReference>
<name>A0ABU5RUH3_9CYAN</name>
<protein>
    <submittedName>
        <fullName evidence="1">ATP-grasp fold amidoligase family protein</fullName>
    </submittedName>
</protein>
<reference evidence="1 2" key="1">
    <citation type="submission" date="2023-12" db="EMBL/GenBank/DDBJ databases">
        <title>Baltic Sea Cyanobacteria.</title>
        <authorList>
            <person name="Delbaje E."/>
            <person name="Fewer D.P."/>
            <person name="Shishido T.K."/>
        </authorList>
    </citation>
    <scope>NUCLEOTIDE SEQUENCE [LARGE SCALE GENOMIC DNA]</scope>
    <source>
        <strain evidence="1 2">UHCC 0139</strain>
    </source>
</reference>
<comment type="caution">
    <text evidence="1">The sequence shown here is derived from an EMBL/GenBank/DDBJ whole genome shotgun (WGS) entry which is preliminary data.</text>
</comment>
<sequence>MATRFRQINGVAPDLRNPRLLSERILHRILTDRDPLLRTFCDKVRAKDWIATRIGAGRTPRTLAITESVEALRDHPLPDRWMLKASHGSGWYQLVSATTHPLDQTVMEQARRWLSMDYADIFHEWGYRRLPRRLLAEEFLSCAGRQCIEMSAFCFLGNVRGLRLFRPESAHAVHRSNQPHLPRTKECFLDEALQPLPLERPQHDHCPDFATLDRLPLETFCGLARRLSSETPFLRVDGYLSDKGVLVGELTPYPGAGLLLRMPRQWDAWFGAFWT</sequence>
<dbReference type="RefSeq" id="WP_323305426.1">
    <property type="nucleotide sequence ID" value="NZ_JAYGHX010000004.1"/>
</dbReference>
<evidence type="ECO:0000313" key="2">
    <source>
        <dbReference type="Proteomes" id="UP001304461"/>
    </source>
</evidence>
<gene>
    <name evidence="1" type="ORF">VB738_09025</name>
</gene>
<evidence type="ECO:0000313" key="1">
    <source>
        <dbReference type="EMBL" id="MEA5391401.1"/>
    </source>
</evidence>
<dbReference type="InterPro" id="IPR029465">
    <property type="entry name" value="ATPgrasp_TupA"/>
</dbReference>
<dbReference type="Proteomes" id="UP001304461">
    <property type="component" value="Unassembled WGS sequence"/>
</dbReference>
<organism evidence="1 2">
    <name type="scientific">Cyanobium gracile UHCC 0139</name>
    <dbReference type="NCBI Taxonomy" id="3110308"/>
    <lineage>
        <taxon>Bacteria</taxon>
        <taxon>Bacillati</taxon>
        <taxon>Cyanobacteriota</taxon>
        <taxon>Cyanophyceae</taxon>
        <taxon>Synechococcales</taxon>
        <taxon>Prochlorococcaceae</taxon>
        <taxon>Cyanobium</taxon>
    </lineage>
</organism>